<dbReference type="EMBL" id="ML208443">
    <property type="protein sequence ID" value="TFK65260.1"/>
    <property type="molecule type" value="Genomic_DNA"/>
</dbReference>
<keyword evidence="2" id="KW-1185">Reference proteome</keyword>
<proteinExistence type="predicted"/>
<sequence>MYYEDDVEHWPPVPGLSWFETNGKYVRNILWGVDVAKLPPVLERCPHLDNLAVWLYASDNNLTVLLPALSTLRLRRISIELKTLFSGSHFQTEQGKHPMFRHITHLDIIQACTMWSHIEGVAQLPCLTHLSLSRRSDNSGAVFGALEQCKQLKILALVRSSTKRYERDIRRSAEEEPMQYDCLDPRV</sequence>
<reference evidence="1 2" key="1">
    <citation type="journal article" date="2019" name="Nat. Ecol. Evol.">
        <title>Megaphylogeny resolves global patterns of mushroom evolution.</title>
        <authorList>
            <person name="Varga T."/>
            <person name="Krizsan K."/>
            <person name="Foldi C."/>
            <person name="Dima B."/>
            <person name="Sanchez-Garcia M."/>
            <person name="Sanchez-Ramirez S."/>
            <person name="Szollosi G.J."/>
            <person name="Szarkandi J.G."/>
            <person name="Papp V."/>
            <person name="Albert L."/>
            <person name="Andreopoulos W."/>
            <person name="Angelini C."/>
            <person name="Antonin V."/>
            <person name="Barry K.W."/>
            <person name="Bougher N.L."/>
            <person name="Buchanan P."/>
            <person name="Buyck B."/>
            <person name="Bense V."/>
            <person name="Catcheside P."/>
            <person name="Chovatia M."/>
            <person name="Cooper J."/>
            <person name="Damon W."/>
            <person name="Desjardin D."/>
            <person name="Finy P."/>
            <person name="Geml J."/>
            <person name="Haridas S."/>
            <person name="Hughes K."/>
            <person name="Justo A."/>
            <person name="Karasinski D."/>
            <person name="Kautmanova I."/>
            <person name="Kiss B."/>
            <person name="Kocsube S."/>
            <person name="Kotiranta H."/>
            <person name="LaButti K.M."/>
            <person name="Lechner B.E."/>
            <person name="Liimatainen K."/>
            <person name="Lipzen A."/>
            <person name="Lukacs Z."/>
            <person name="Mihaltcheva S."/>
            <person name="Morgado L.N."/>
            <person name="Niskanen T."/>
            <person name="Noordeloos M.E."/>
            <person name="Ohm R.A."/>
            <person name="Ortiz-Santana B."/>
            <person name="Ovrebo C."/>
            <person name="Racz N."/>
            <person name="Riley R."/>
            <person name="Savchenko A."/>
            <person name="Shiryaev A."/>
            <person name="Soop K."/>
            <person name="Spirin V."/>
            <person name="Szebenyi C."/>
            <person name="Tomsovsky M."/>
            <person name="Tulloss R.E."/>
            <person name="Uehling J."/>
            <person name="Grigoriev I.V."/>
            <person name="Vagvolgyi C."/>
            <person name="Papp T."/>
            <person name="Martin F.M."/>
            <person name="Miettinen O."/>
            <person name="Hibbett D.S."/>
            <person name="Nagy L.G."/>
        </authorList>
    </citation>
    <scope>NUCLEOTIDE SEQUENCE [LARGE SCALE GENOMIC DNA]</scope>
    <source>
        <strain evidence="1 2">NL-1719</strain>
    </source>
</reference>
<feature type="non-terminal residue" evidence="1">
    <location>
        <position position="187"/>
    </location>
</feature>
<organism evidence="1 2">
    <name type="scientific">Pluteus cervinus</name>
    <dbReference type="NCBI Taxonomy" id="181527"/>
    <lineage>
        <taxon>Eukaryota</taxon>
        <taxon>Fungi</taxon>
        <taxon>Dikarya</taxon>
        <taxon>Basidiomycota</taxon>
        <taxon>Agaricomycotina</taxon>
        <taxon>Agaricomycetes</taxon>
        <taxon>Agaricomycetidae</taxon>
        <taxon>Agaricales</taxon>
        <taxon>Pluteineae</taxon>
        <taxon>Pluteaceae</taxon>
        <taxon>Pluteus</taxon>
    </lineage>
</organism>
<gene>
    <name evidence="1" type="ORF">BDN72DRAFT_845791</name>
</gene>
<evidence type="ECO:0000313" key="2">
    <source>
        <dbReference type="Proteomes" id="UP000308600"/>
    </source>
</evidence>
<protein>
    <submittedName>
        <fullName evidence="1">Uncharacterized protein</fullName>
    </submittedName>
</protein>
<name>A0ACD3AHM4_9AGAR</name>
<accession>A0ACD3AHM4</accession>
<evidence type="ECO:0000313" key="1">
    <source>
        <dbReference type="EMBL" id="TFK65260.1"/>
    </source>
</evidence>
<dbReference type="Proteomes" id="UP000308600">
    <property type="component" value="Unassembled WGS sequence"/>
</dbReference>